<dbReference type="Proteomes" id="UP001059596">
    <property type="component" value="Chromosome 3R"/>
</dbReference>
<protein>
    <recommendedName>
        <fullName evidence="2">DUF243 domain-containing protein</fullName>
    </recommendedName>
</protein>
<dbReference type="InterPro" id="IPR004145">
    <property type="entry name" value="DUF243"/>
</dbReference>
<dbReference type="GO" id="GO:0062129">
    <property type="term" value="C:chitin-based extracellular matrix"/>
    <property type="evidence" value="ECO:0007669"/>
    <property type="project" value="TreeGrafter"/>
</dbReference>
<evidence type="ECO:0000313" key="3">
    <source>
        <dbReference type="EMBL" id="KAI8045918.1"/>
    </source>
</evidence>
<dbReference type="AlphaFoldDB" id="A0A9P9YZB2"/>
<evidence type="ECO:0000256" key="1">
    <source>
        <dbReference type="SAM" id="SignalP"/>
    </source>
</evidence>
<name>A0A9P9YZB2_9MUSC</name>
<feature type="signal peptide" evidence="1">
    <location>
        <begin position="1"/>
        <end position="15"/>
    </location>
</feature>
<dbReference type="PANTHER" id="PTHR31927:SF2">
    <property type="entry name" value="FI07246P-RELATED"/>
    <property type="match status" value="1"/>
</dbReference>
<dbReference type="EMBL" id="JAMKOV010000001">
    <property type="protein sequence ID" value="KAI8045918.1"/>
    <property type="molecule type" value="Genomic_DNA"/>
</dbReference>
<sequence>MRGFLLLCFIASVSAAKLGYNYQAAASDRRFAGLIDAEATGFSSTPTHQQQQLVQQESQQQRQQQQQQQQQQIPAAADEFSKEFFTYAAPEEEFADREATEHIASMLKRNLRVLFIKSPEHHGLTNAALQLAKQASEQRTAIYVLSKQADIGQLAQRLATENQAQSHKPEVHFVKYRTPEDAVRAQQLIQQQFDSLGGSSRSSDEGVAPVLDFSSAPAAINVQEQNDAQNQVQAVTPLTKYLPAALLRSK</sequence>
<dbReference type="SMART" id="SM00690">
    <property type="entry name" value="DM5"/>
    <property type="match status" value="1"/>
</dbReference>
<proteinExistence type="predicted"/>
<keyword evidence="4" id="KW-1185">Reference proteome</keyword>
<evidence type="ECO:0000313" key="4">
    <source>
        <dbReference type="Proteomes" id="UP001059596"/>
    </source>
</evidence>
<reference evidence="3" key="1">
    <citation type="journal article" date="2023" name="Genome Biol. Evol.">
        <title>Long-read-based Genome Assembly of Drosophila gunungcola Reveals Fewer Chemosensory Genes in Flower-breeding Species.</title>
        <authorList>
            <person name="Negi A."/>
            <person name="Liao B.Y."/>
            <person name="Yeh S.D."/>
        </authorList>
    </citation>
    <scope>NUCLEOTIDE SEQUENCE</scope>
    <source>
        <strain evidence="3">Sukarami</strain>
    </source>
</reference>
<feature type="domain" description="DUF243" evidence="2">
    <location>
        <begin position="78"/>
        <end position="179"/>
    </location>
</feature>
<feature type="chain" id="PRO_5040460960" description="DUF243 domain-containing protein" evidence="1">
    <location>
        <begin position="16"/>
        <end position="250"/>
    </location>
</feature>
<evidence type="ECO:0000259" key="2">
    <source>
        <dbReference type="SMART" id="SM00690"/>
    </source>
</evidence>
<keyword evidence="1" id="KW-0732">Signal</keyword>
<gene>
    <name evidence="3" type="ORF">M5D96_002107</name>
</gene>
<dbReference type="GO" id="GO:0008010">
    <property type="term" value="F:structural constituent of chitin-based larval cuticle"/>
    <property type="evidence" value="ECO:0007669"/>
    <property type="project" value="TreeGrafter"/>
</dbReference>
<dbReference type="PANTHER" id="PTHR31927">
    <property type="entry name" value="FI07246P-RELATED-RELATED"/>
    <property type="match status" value="1"/>
</dbReference>
<dbReference type="GO" id="GO:0040003">
    <property type="term" value="P:chitin-based cuticle development"/>
    <property type="evidence" value="ECO:0007669"/>
    <property type="project" value="TreeGrafter"/>
</dbReference>
<comment type="caution">
    <text evidence="3">The sequence shown here is derived from an EMBL/GenBank/DDBJ whole genome shotgun (WGS) entry which is preliminary data.</text>
</comment>
<organism evidence="3 4">
    <name type="scientific">Drosophila gunungcola</name>
    <name type="common">fruit fly</name>
    <dbReference type="NCBI Taxonomy" id="103775"/>
    <lineage>
        <taxon>Eukaryota</taxon>
        <taxon>Metazoa</taxon>
        <taxon>Ecdysozoa</taxon>
        <taxon>Arthropoda</taxon>
        <taxon>Hexapoda</taxon>
        <taxon>Insecta</taxon>
        <taxon>Pterygota</taxon>
        <taxon>Neoptera</taxon>
        <taxon>Endopterygota</taxon>
        <taxon>Diptera</taxon>
        <taxon>Brachycera</taxon>
        <taxon>Muscomorpha</taxon>
        <taxon>Ephydroidea</taxon>
        <taxon>Drosophilidae</taxon>
        <taxon>Drosophila</taxon>
        <taxon>Sophophora</taxon>
    </lineage>
</organism>
<accession>A0A9P9YZB2</accession>
<dbReference type="Pfam" id="PF03103">
    <property type="entry name" value="DUF243"/>
    <property type="match status" value="1"/>
</dbReference>
<dbReference type="OrthoDB" id="8014742at2759"/>